<keyword evidence="1" id="KW-1133">Transmembrane helix</keyword>
<accession>A0ABS8GF01</accession>
<name>A0ABS8GF01_9ALTE</name>
<feature type="transmembrane region" description="Helical" evidence="1">
    <location>
        <begin position="42"/>
        <end position="60"/>
    </location>
</feature>
<protein>
    <submittedName>
        <fullName evidence="2">Uncharacterized protein</fullName>
    </submittedName>
</protein>
<comment type="caution">
    <text evidence="2">The sequence shown here is derived from an EMBL/GenBank/DDBJ whole genome shotgun (WGS) entry which is preliminary data.</text>
</comment>
<evidence type="ECO:0000313" key="3">
    <source>
        <dbReference type="Proteomes" id="UP001520878"/>
    </source>
</evidence>
<keyword evidence="1" id="KW-0812">Transmembrane</keyword>
<feature type="transmembrane region" description="Helical" evidence="1">
    <location>
        <begin position="72"/>
        <end position="92"/>
    </location>
</feature>
<dbReference type="RefSeq" id="WP_229163175.1">
    <property type="nucleotide sequence ID" value="NZ_JAJEWP010000012.1"/>
</dbReference>
<feature type="transmembrane region" description="Helical" evidence="1">
    <location>
        <begin position="154"/>
        <end position="176"/>
    </location>
</feature>
<proteinExistence type="predicted"/>
<dbReference type="Proteomes" id="UP001520878">
    <property type="component" value="Unassembled WGS sequence"/>
</dbReference>
<gene>
    <name evidence="2" type="ORF">LJ739_19025</name>
</gene>
<feature type="transmembrane region" description="Helical" evidence="1">
    <location>
        <begin position="234"/>
        <end position="256"/>
    </location>
</feature>
<sequence length="272" mass="30506">MFHLAGLFNLNNKKNIEDARMLTTSTPDNVTSSNTPSQDSIFFSRLAMVITATVFGGFILHWVANYEQLGRFTLWIGLHGAFSVAWYLLLLYQIRLSTVGNIATHRRWGKLSVILVIAILFSGVMMTLGLYGYLVDLGAFDFSQPSARARAGGLIGGTFLEWAIFAALYILGIVNVRSPAHHKRFMLASAVQMMPEGLNRLIHVLGLPGYGMLGIMLLIYLSMMMYDWRSARRIYWSTLVAFALFLLMALLIYTLFRTQAWGDWVVSILGGM</sequence>
<feature type="transmembrane region" description="Helical" evidence="1">
    <location>
        <begin position="201"/>
        <end position="222"/>
    </location>
</feature>
<keyword evidence="3" id="KW-1185">Reference proteome</keyword>
<reference evidence="2 3" key="1">
    <citation type="submission" date="2021-10" db="EMBL/GenBank/DDBJ databases">
        <title>Draft genome of Aestuariibacter halophilus JC2043.</title>
        <authorList>
            <person name="Emsley S.A."/>
            <person name="Pfannmuller K.M."/>
            <person name="Ushijima B."/>
            <person name="Saw J.H."/>
            <person name="Videau P."/>
        </authorList>
    </citation>
    <scope>NUCLEOTIDE SEQUENCE [LARGE SCALE GENOMIC DNA]</scope>
    <source>
        <strain evidence="2 3">JC2043</strain>
    </source>
</reference>
<feature type="transmembrane region" description="Helical" evidence="1">
    <location>
        <begin position="113"/>
        <end position="134"/>
    </location>
</feature>
<evidence type="ECO:0000256" key="1">
    <source>
        <dbReference type="SAM" id="Phobius"/>
    </source>
</evidence>
<evidence type="ECO:0000313" key="2">
    <source>
        <dbReference type="EMBL" id="MCC2618354.1"/>
    </source>
</evidence>
<organism evidence="2 3">
    <name type="scientific">Fluctibacter halophilus</name>
    <dbReference type="NCBI Taxonomy" id="226011"/>
    <lineage>
        <taxon>Bacteria</taxon>
        <taxon>Pseudomonadati</taxon>
        <taxon>Pseudomonadota</taxon>
        <taxon>Gammaproteobacteria</taxon>
        <taxon>Alteromonadales</taxon>
        <taxon>Alteromonadaceae</taxon>
        <taxon>Fluctibacter</taxon>
    </lineage>
</organism>
<dbReference type="EMBL" id="JAJEWP010000012">
    <property type="protein sequence ID" value="MCC2618354.1"/>
    <property type="molecule type" value="Genomic_DNA"/>
</dbReference>
<keyword evidence="1" id="KW-0472">Membrane</keyword>